<evidence type="ECO:0008006" key="4">
    <source>
        <dbReference type="Google" id="ProtNLM"/>
    </source>
</evidence>
<proteinExistence type="predicted"/>
<dbReference type="EMBL" id="JARACI010000524">
    <property type="protein sequence ID" value="MDD9205503.1"/>
    <property type="molecule type" value="Genomic_DNA"/>
</dbReference>
<evidence type="ECO:0000256" key="1">
    <source>
        <dbReference type="SAM" id="MobiDB-lite"/>
    </source>
</evidence>
<gene>
    <name evidence="2" type="ORF">PU560_03345</name>
</gene>
<evidence type="ECO:0000313" key="3">
    <source>
        <dbReference type="Proteomes" id="UP001165561"/>
    </source>
</evidence>
<comment type="caution">
    <text evidence="2">The sequence shown here is derived from an EMBL/GenBank/DDBJ whole genome shotgun (WGS) entry which is preliminary data.</text>
</comment>
<name>A0ABT5TTW4_9MICO</name>
<sequence length="127" mass="14233">ALRKALRRGLRGGERRLLRRFGRIASLPWAIATGEDRRYLADPAPTTPTVGVLAWWTRELWRLSGHGDRLAHGTIARVYHLVAAPWLLVRPRLVWHVLHARLRGYGPPSPPPRVLADGDGHLTDPPG</sequence>
<organism evidence="2 3">
    <name type="scientific">Georgenia halotolerans</name>
    <dbReference type="NCBI Taxonomy" id="3028317"/>
    <lineage>
        <taxon>Bacteria</taxon>
        <taxon>Bacillati</taxon>
        <taxon>Actinomycetota</taxon>
        <taxon>Actinomycetes</taxon>
        <taxon>Micrococcales</taxon>
        <taxon>Bogoriellaceae</taxon>
        <taxon>Georgenia</taxon>
    </lineage>
</organism>
<feature type="compositionally biased region" description="Basic and acidic residues" evidence="1">
    <location>
        <begin position="116"/>
        <end position="127"/>
    </location>
</feature>
<accession>A0ABT5TTW4</accession>
<protein>
    <recommendedName>
        <fullName evidence="4">DUF393 domain-containing protein</fullName>
    </recommendedName>
</protein>
<reference evidence="2" key="1">
    <citation type="submission" date="2023-02" db="EMBL/GenBank/DDBJ databases">
        <title>Georgenia sp.10Sc9-8, isolated from a soil sample collected from the Taklamakan desert.</title>
        <authorList>
            <person name="Liu S."/>
        </authorList>
    </citation>
    <scope>NUCLEOTIDE SEQUENCE</scope>
    <source>
        <strain evidence="2">10Sc9-8</strain>
    </source>
</reference>
<feature type="region of interest" description="Disordered" evidence="1">
    <location>
        <begin position="107"/>
        <end position="127"/>
    </location>
</feature>
<keyword evidence="3" id="KW-1185">Reference proteome</keyword>
<evidence type="ECO:0000313" key="2">
    <source>
        <dbReference type="EMBL" id="MDD9205503.1"/>
    </source>
</evidence>
<dbReference type="Proteomes" id="UP001165561">
    <property type="component" value="Unassembled WGS sequence"/>
</dbReference>
<feature type="non-terminal residue" evidence="2">
    <location>
        <position position="1"/>
    </location>
</feature>